<gene>
    <name evidence="5" type="primary">LOC112056649</name>
</gene>
<dbReference type="Pfam" id="PF05199">
    <property type="entry name" value="GMC_oxred_C"/>
    <property type="match status" value="1"/>
</dbReference>
<dbReference type="GeneID" id="112056649"/>
<dbReference type="PIRSF" id="PIRSF000137">
    <property type="entry name" value="Alcohol_oxidase"/>
    <property type="match status" value="1"/>
</dbReference>
<name>A0ABM3LWH9_BICAN</name>
<accession>A0ABM3LWH9</accession>
<evidence type="ECO:0000313" key="5">
    <source>
        <dbReference type="RefSeq" id="XP_052743418.1"/>
    </source>
</evidence>
<evidence type="ECO:0000259" key="2">
    <source>
        <dbReference type="Pfam" id="PF00732"/>
    </source>
</evidence>
<feature type="domain" description="Glucose-methanol-choline oxidoreductase C-terminal" evidence="3">
    <location>
        <begin position="463"/>
        <end position="604"/>
    </location>
</feature>
<evidence type="ECO:0000256" key="1">
    <source>
        <dbReference type="ARBA" id="ARBA00010790"/>
    </source>
</evidence>
<organism evidence="4 5">
    <name type="scientific">Bicyclus anynana</name>
    <name type="common">Squinting bush brown butterfly</name>
    <dbReference type="NCBI Taxonomy" id="110368"/>
    <lineage>
        <taxon>Eukaryota</taxon>
        <taxon>Metazoa</taxon>
        <taxon>Ecdysozoa</taxon>
        <taxon>Arthropoda</taxon>
        <taxon>Hexapoda</taxon>
        <taxon>Insecta</taxon>
        <taxon>Pterygota</taxon>
        <taxon>Neoptera</taxon>
        <taxon>Endopterygota</taxon>
        <taxon>Lepidoptera</taxon>
        <taxon>Glossata</taxon>
        <taxon>Ditrysia</taxon>
        <taxon>Papilionoidea</taxon>
        <taxon>Nymphalidae</taxon>
        <taxon>Satyrinae</taxon>
        <taxon>Satyrini</taxon>
        <taxon>Mycalesina</taxon>
        <taxon>Bicyclus</taxon>
    </lineage>
</organism>
<dbReference type="Proteomes" id="UP001652582">
    <property type="component" value="Chromosome 2"/>
</dbReference>
<dbReference type="InterPro" id="IPR036188">
    <property type="entry name" value="FAD/NAD-bd_sf"/>
</dbReference>
<reference evidence="4" key="1">
    <citation type="submission" date="2025-05" db="UniProtKB">
        <authorList>
            <consortium name="RefSeq"/>
        </authorList>
    </citation>
    <scope>NUCLEOTIDE SEQUENCE [LARGE SCALE GENOMIC DNA]</scope>
</reference>
<dbReference type="SUPFAM" id="SSF51905">
    <property type="entry name" value="FAD/NAD(P)-binding domain"/>
    <property type="match status" value="1"/>
</dbReference>
<comment type="similarity">
    <text evidence="1">Belongs to the GMC oxidoreductase family.</text>
</comment>
<dbReference type="PANTHER" id="PTHR11552">
    <property type="entry name" value="GLUCOSE-METHANOL-CHOLINE GMC OXIDOREDUCTASE"/>
    <property type="match status" value="1"/>
</dbReference>
<dbReference type="Gene3D" id="3.50.50.60">
    <property type="entry name" value="FAD/NAD(P)-binding domain"/>
    <property type="match status" value="1"/>
</dbReference>
<dbReference type="Gene3D" id="3.30.560.10">
    <property type="entry name" value="Glucose Oxidase, domain 3"/>
    <property type="match status" value="1"/>
</dbReference>
<sequence length="624" mass="69872">MVWQPVNLTAACPPGSPVSACSSFAHVFLSLLVQLYGGSSDQRKQQLCDREAEPARRDHGEYDFIVVGAGAAGCVIANRLTENPKWNVLLLEAGPKEPDITSVPGLSTVLQGSNIDWQYTTEPNGKSCLASGGRCGWPRGRTMGGSSSINSLGYVRGNMADYDRWALMGNEGWSYRDVLPFFLKSERNLNKDSIDSDYHGAMGEQPVGWFPHVDDPANMLVEAYNERGIPFGDFNGAEQVSTMQIQAFQVDGERVSANKAFISPIRHKRTNLFIKSEAEVTKILIDKNHNAYGVEYTKDGKTYKAHATKEVIISAGTINSAKLLMLSGIGPREHLESLNIPVIKDLAVGENLHDHVSFNGMIVALSNYSSRAVSNEEMICSVKEFHKMKTKKGPLTGNGPVMSSLFLKTEPHLTYADLQNQANHIRDWKEFLRDPLTVEKTGNRIWPSAYYDGVIPRTMDIVPKSRGKLLLNEDDPHGPPRLHVNYLGDDRDLIPLMKGVRFLLSLENTEAFKSRGAYYVREQMPHCKQHEWGTDEYFLCLIKQYTTTTHHQVGTGKMGPKWDKKALLDNKLRVYGIKWLRVIDASMMPVLIRGNTCAPAMMIAERGVDFVIKEWQHRTNNYCF</sequence>
<feature type="domain" description="Glucose-methanol-choline oxidoreductase N-terminal" evidence="2">
    <location>
        <begin position="62"/>
        <end position="356"/>
    </location>
</feature>
<dbReference type="RefSeq" id="XP_052743418.1">
    <property type="nucleotide sequence ID" value="XM_052887458.1"/>
</dbReference>
<proteinExistence type="inferred from homology"/>
<protein>
    <submittedName>
        <fullName evidence="5">Glucose dehydrogenase [FAD, quinone]-like</fullName>
    </submittedName>
</protein>
<dbReference type="PANTHER" id="PTHR11552:SF154">
    <property type="entry name" value="FI04917P"/>
    <property type="match status" value="1"/>
</dbReference>
<evidence type="ECO:0000313" key="4">
    <source>
        <dbReference type="Proteomes" id="UP001652582"/>
    </source>
</evidence>
<reference evidence="5" key="2">
    <citation type="submission" date="2025-08" db="UniProtKB">
        <authorList>
            <consortium name="RefSeq"/>
        </authorList>
    </citation>
    <scope>IDENTIFICATION</scope>
</reference>
<evidence type="ECO:0000259" key="3">
    <source>
        <dbReference type="Pfam" id="PF05199"/>
    </source>
</evidence>
<dbReference type="InterPro" id="IPR007867">
    <property type="entry name" value="GMC_OxRtase_C"/>
</dbReference>
<dbReference type="InterPro" id="IPR012132">
    <property type="entry name" value="GMC_OxRdtase"/>
</dbReference>
<dbReference type="InterPro" id="IPR000172">
    <property type="entry name" value="GMC_OxRdtase_N"/>
</dbReference>
<dbReference type="SUPFAM" id="SSF54373">
    <property type="entry name" value="FAD-linked reductases, C-terminal domain"/>
    <property type="match status" value="1"/>
</dbReference>
<dbReference type="Pfam" id="PF00732">
    <property type="entry name" value="GMC_oxred_N"/>
    <property type="match status" value="1"/>
</dbReference>
<keyword evidence="4" id="KW-1185">Reference proteome</keyword>